<dbReference type="AlphaFoldDB" id="A0A1I5TKU2"/>
<dbReference type="InterPro" id="IPR013780">
    <property type="entry name" value="Glyco_hydro_b"/>
</dbReference>
<dbReference type="Proteomes" id="UP000199031">
    <property type="component" value="Unassembled WGS sequence"/>
</dbReference>
<keyword evidence="2" id="KW-1185">Reference proteome</keyword>
<dbReference type="SUPFAM" id="SSF51445">
    <property type="entry name" value="(Trans)glycosidases"/>
    <property type="match status" value="1"/>
</dbReference>
<dbReference type="EMBL" id="FOXQ01000002">
    <property type="protein sequence ID" value="SFP83689.1"/>
    <property type="molecule type" value="Genomic_DNA"/>
</dbReference>
<reference evidence="1 2" key="1">
    <citation type="submission" date="2016-10" db="EMBL/GenBank/DDBJ databases">
        <authorList>
            <person name="de Groot N.N."/>
        </authorList>
    </citation>
    <scope>NUCLEOTIDE SEQUENCE [LARGE SCALE GENOMIC DNA]</scope>
    <source>
        <strain evidence="1 2">DSM 28286</strain>
    </source>
</reference>
<evidence type="ECO:0000313" key="2">
    <source>
        <dbReference type="Proteomes" id="UP000199031"/>
    </source>
</evidence>
<evidence type="ECO:0000313" key="1">
    <source>
        <dbReference type="EMBL" id="SFP83689.1"/>
    </source>
</evidence>
<proteinExistence type="predicted"/>
<evidence type="ECO:0008006" key="3">
    <source>
        <dbReference type="Google" id="ProtNLM"/>
    </source>
</evidence>
<dbReference type="Gene3D" id="2.60.40.1180">
    <property type="entry name" value="Golgi alpha-mannosidase II"/>
    <property type="match status" value="1"/>
</dbReference>
<accession>A0A1I5TKU2</accession>
<gene>
    <name evidence="1" type="ORF">SAMN05444277_102186</name>
</gene>
<dbReference type="RefSeq" id="WP_090655793.1">
    <property type="nucleotide sequence ID" value="NZ_FOXQ01000002.1"/>
</dbReference>
<dbReference type="Gene3D" id="3.20.20.80">
    <property type="entry name" value="Glycosidases"/>
    <property type="match status" value="1"/>
</dbReference>
<name>A0A1I5TKU2_9BACT</name>
<sequence length="649" mass="72762">MQLNNFKLFNGINMRLYKLLIFVLLICVTFLNKAHAQTEVETWGNLKGMRIQGQLINFESAVEVINSDWSKVNATAKERQHPKFDRQNNKQIITTQLDSFYIAEQFEDISEGVCKATIQFTSKKDTALAGLYFHLKFPLKDYAKNNLQFIGSKPGVKNGETIASGVKVISPEKQAGLDFERPVTIKSIERKKFLHVYIPIQTGSFTNGQTGEISFTIKASGTIDKAPVTVTIDPSKQGRIFAGFGGNFRLQNPKNDPQVIDYCLSNMRVAYGRVEMPWRLWQPDEDSNPVDSAKTGKLNPHVKESMEMAQRLGKLNIPVILSAWFPPQWAVTGKLQLRKQPDEEWGNPLDQNKAQQIYKSIADYVQYLKDAYGVEVKLFSFNESDLGINVRQTGEEHAKLIKELGAYFQSRGLSTKMLLGDNSDATTYSFIYPAMNDAATHQYIGAISFHSWRGWNDTTLQKWADAATKMNLPLFVGEGSIDAAAWAYPKIFEEQTYALEEINLYVRLLNICQPLSILQWQLTSDYSPLKGGGIFGNNDALQPTQRFWNLKQLASVPPNIAAIQVASNKKDITCAAQADAGKNMYVVHLVNNNAARMVTIKGFPASVKKLSVYITNKTKDMQEEKPVAVVNGQATFLLDAVSYAVVKTN</sequence>
<dbReference type="STRING" id="1465490.SAMN05444277_102186"/>
<dbReference type="InterPro" id="IPR017853">
    <property type="entry name" value="GH"/>
</dbReference>
<organism evidence="1 2">
    <name type="scientific">Parafilimonas terrae</name>
    <dbReference type="NCBI Taxonomy" id="1465490"/>
    <lineage>
        <taxon>Bacteria</taxon>
        <taxon>Pseudomonadati</taxon>
        <taxon>Bacteroidota</taxon>
        <taxon>Chitinophagia</taxon>
        <taxon>Chitinophagales</taxon>
        <taxon>Chitinophagaceae</taxon>
        <taxon>Parafilimonas</taxon>
    </lineage>
</organism>
<dbReference type="OrthoDB" id="1395472at2"/>
<protein>
    <recommendedName>
        <fullName evidence="3">O-Glycosyl hydrolase</fullName>
    </recommendedName>
</protein>